<evidence type="ECO:0000259" key="1">
    <source>
        <dbReference type="Pfam" id="PF11716"/>
    </source>
</evidence>
<keyword evidence="3" id="KW-0413">Isomerase</keyword>
<gene>
    <name evidence="3" type="ORF">GA0111570_101354</name>
</gene>
<keyword evidence="4" id="KW-1185">Reference proteome</keyword>
<protein>
    <submittedName>
        <fullName evidence="3">Mycothiol maleylpyruvate isomerase N-terminal domain-containing protein</fullName>
    </submittedName>
</protein>
<organism evidence="3 4">
    <name type="scientific">Raineyella antarctica</name>
    <dbReference type="NCBI Taxonomy" id="1577474"/>
    <lineage>
        <taxon>Bacteria</taxon>
        <taxon>Bacillati</taxon>
        <taxon>Actinomycetota</taxon>
        <taxon>Actinomycetes</taxon>
        <taxon>Propionibacteriales</taxon>
        <taxon>Propionibacteriaceae</taxon>
        <taxon>Raineyella</taxon>
    </lineage>
</organism>
<dbReference type="OrthoDB" id="8481083at2"/>
<dbReference type="STRING" id="1577474.GA0111570_101354"/>
<feature type="domain" description="Mycothiol-dependent maleylpyruvate isomerase metal-binding" evidence="1">
    <location>
        <begin position="17"/>
        <end position="154"/>
    </location>
</feature>
<dbReference type="GO" id="GO:0046872">
    <property type="term" value="F:metal ion binding"/>
    <property type="evidence" value="ECO:0007669"/>
    <property type="project" value="InterPro"/>
</dbReference>
<dbReference type="Pfam" id="PF17844">
    <property type="entry name" value="SCP_3"/>
    <property type="match status" value="1"/>
</dbReference>
<dbReference type="Proteomes" id="UP000199086">
    <property type="component" value="Unassembled WGS sequence"/>
</dbReference>
<evidence type="ECO:0000259" key="2">
    <source>
        <dbReference type="Pfam" id="PF17844"/>
    </source>
</evidence>
<name>A0A1G6GDU8_9ACTN</name>
<dbReference type="Pfam" id="PF11716">
    <property type="entry name" value="MDMPI_N"/>
    <property type="match status" value="1"/>
</dbReference>
<dbReference type="GO" id="GO:0016853">
    <property type="term" value="F:isomerase activity"/>
    <property type="evidence" value="ECO:0007669"/>
    <property type="project" value="UniProtKB-KW"/>
</dbReference>
<dbReference type="AlphaFoldDB" id="A0A1G6GDU8"/>
<dbReference type="InterPro" id="IPR041629">
    <property type="entry name" value="SCP_3"/>
</dbReference>
<dbReference type="Gene3D" id="3.30.1050.40">
    <property type="match status" value="1"/>
</dbReference>
<proteinExistence type="predicted"/>
<keyword evidence="3" id="KW-0670">Pyruvate</keyword>
<evidence type="ECO:0000313" key="4">
    <source>
        <dbReference type="Proteomes" id="UP000199086"/>
    </source>
</evidence>
<sequence length="274" mass="29189">MRSQRQVQQLRQTLVDALHTMVETTRALHPEDYALPAPLPGWDVRLLTGLALGQLTDMAAQLERPSVTRPVNLDVYATHMLATASRRHSRAAAIADRDSGPRLGEQLISQAEELAVALGEGDLPPVVDTGAGQLSLLDFLRVHVTEIAVYCDDMRRGLAVTDRKVPPADRAVVATAVRALADVLAARTPGQAIEVRVPPFAAVQIGDPAATPAGRLVSAPTHTRGTPPAVIEMDPATFLQLCAGRLAWGEAVSTHAVSASGQRADLSRLLPVMQ</sequence>
<accession>A0A1G6GDU8</accession>
<dbReference type="RefSeq" id="WP_092605726.1">
    <property type="nucleotide sequence ID" value="NZ_FMYF01000001.1"/>
</dbReference>
<dbReference type="EMBL" id="FMYF01000001">
    <property type="protein sequence ID" value="SDB80079.1"/>
    <property type="molecule type" value="Genomic_DNA"/>
</dbReference>
<dbReference type="InterPro" id="IPR024344">
    <property type="entry name" value="MDMPI_metal-binding"/>
</dbReference>
<feature type="domain" description="Bacterial SCP orthologue" evidence="2">
    <location>
        <begin position="169"/>
        <end position="272"/>
    </location>
</feature>
<reference evidence="3 4" key="1">
    <citation type="submission" date="2016-06" db="EMBL/GenBank/DDBJ databases">
        <authorList>
            <person name="Olsen C.W."/>
            <person name="Carey S."/>
            <person name="Hinshaw L."/>
            <person name="Karasin A.I."/>
        </authorList>
    </citation>
    <scope>NUCLEOTIDE SEQUENCE [LARGE SCALE GENOMIC DNA]</scope>
    <source>
        <strain evidence="3 4">LZ-22</strain>
    </source>
</reference>
<evidence type="ECO:0000313" key="3">
    <source>
        <dbReference type="EMBL" id="SDB80079.1"/>
    </source>
</evidence>